<feature type="coiled-coil region" evidence="1">
    <location>
        <begin position="272"/>
        <end position="376"/>
    </location>
</feature>
<dbReference type="InParanoid" id="A2F4U9"/>
<dbReference type="SMR" id="A2F4U9"/>
<evidence type="ECO:0000313" key="3">
    <source>
        <dbReference type="Proteomes" id="UP000001542"/>
    </source>
</evidence>
<accession>A2F4U9</accession>
<organism evidence="2 3">
    <name type="scientific">Trichomonas vaginalis (strain ATCC PRA-98 / G3)</name>
    <dbReference type="NCBI Taxonomy" id="412133"/>
    <lineage>
        <taxon>Eukaryota</taxon>
        <taxon>Metamonada</taxon>
        <taxon>Parabasalia</taxon>
        <taxon>Trichomonadida</taxon>
        <taxon>Trichomonadidae</taxon>
        <taxon>Trichomonas</taxon>
    </lineage>
</organism>
<keyword evidence="3" id="KW-1185">Reference proteome</keyword>
<dbReference type="GO" id="GO:0000785">
    <property type="term" value="C:chromatin"/>
    <property type="evidence" value="ECO:0000318"/>
    <property type="project" value="GO_Central"/>
</dbReference>
<keyword evidence="1" id="KW-0175">Coiled coil</keyword>
<feature type="coiled-coil region" evidence="1">
    <location>
        <begin position="626"/>
        <end position="791"/>
    </location>
</feature>
<dbReference type="GO" id="GO:0000793">
    <property type="term" value="C:condensed chromosome"/>
    <property type="evidence" value="ECO:0000318"/>
    <property type="project" value="GO_Central"/>
</dbReference>
<dbReference type="KEGG" id="tva:4757874"/>
<feature type="coiled-coil region" evidence="1">
    <location>
        <begin position="825"/>
        <end position="877"/>
    </location>
</feature>
<reference evidence="2" key="2">
    <citation type="journal article" date="2007" name="Science">
        <title>Draft genome sequence of the sexually transmitted pathogen Trichomonas vaginalis.</title>
        <authorList>
            <person name="Carlton J.M."/>
            <person name="Hirt R.P."/>
            <person name="Silva J.C."/>
            <person name="Delcher A.L."/>
            <person name="Schatz M."/>
            <person name="Zhao Q."/>
            <person name="Wortman J.R."/>
            <person name="Bidwell S.L."/>
            <person name="Alsmark U.C.M."/>
            <person name="Besteiro S."/>
            <person name="Sicheritz-Ponten T."/>
            <person name="Noel C.J."/>
            <person name="Dacks J.B."/>
            <person name="Foster P.G."/>
            <person name="Simillion C."/>
            <person name="Van de Peer Y."/>
            <person name="Miranda-Saavedra D."/>
            <person name="Barton G.J."/>
            <person name="Westrop G.D."/>
            <person name="Mueller S."/>
            <person name="Dessi D."/>
            <person name="Fiori P.L."/>
            <person name="Ren Q."/>
            <person name="Paulsen I."/>
            <person name="Zhang H."/>
            <person name="Bastida-Corcuera F.D."/>
            <person name="Simoes-Barbosa A."/>
            <person name="Brown M.T."/>
            <person name="Hayes R.D."/>
            <person name="Mukherjee M."/>
            <person name="Okumura C.Y."/>
            <person name="Schneider R."/>
            <person name="Smith A.J."/>
            <person name="Vanacova S."/>
            <person name="Villalvazo M."/>
            <person name="Haas B.J."/>
            <person name="Pertea M."/>
            <person name="Feldblyum T.V."/>
            <person name="Utterback T.R."/>
            <person name="Shu C.L."/>
            <person name="Osoegawa K."/>
            <person name="de Jong P.J."/>
            <person name="Hrdy I."/>
            <person name="Horvathova L."/>
            <person name="Zubacova Z."/>
            <person name="Dolezal P."/>
            <person name="Malik S.B."/>
            <person name="Logsdon J.M. Jr."/>
            <person name="Henze K."/>
            <person name="Gupta A."/>
            <person name="Wang C.C."/>
            <person name="Dunne R.L."/>
            <person name="Upcroft J.A."/>
            <person name="Upcroft P."/>
            <person name="White O."/>
            <person name="Salzberg S.L."/>
            <person name="Tang P."/>
            <person name="Chiu C.-H."/>
            <person name="Lee Y.-S."/>
            <person name="Embley T.M."/>
            <person name="Coombs G.H."/>
            <person name="Mottram J.C."/>
            <person name="Tachezy J."/>
            <person name="Fraser-Liggett C.M."/>
            <person name="Johnson P.J."/>
        </authorList>
    </citation>
    <scope>NUCLEOTIDE SEQUENCE [LARGE SCALE GENOMIC DNA]</scope>
    <source>
        <strain evidence="2">G3</strain>
    </source>
</reference>
<dbReference type="GO" id="GO:0000796">
    <property type="term" value="C:condensin complex"/>
    <property type="evidence" value="ECO:0000318"/>
    <property type="project" value="GO_Central"/>
</dbReference>
<feature type="coiled-coil region" evidence="1">
    <location>
        <begin position="405"/>
        <end position="479"/>
    </location>
</feature>
<dbReference type="STRING" id="5722.A2F4U9"/>
<gene>
    <name evidence="2" type="ORF">TVAG_196170</name>
</gene>
<dbReference type="GO" id="GO:0007076">
    <property type="term" value="P:mitotic chromosome condensation"/>
    <property type="evidence" value="ECO:0000318"/>
    <property type="project" value="GO_Central"/>
</dbReference>
<dbReference type="RefSeq" id="XP_001312986.1">
    <property type="nucleotide sequence ID" value="XM_001312985.1"/>
</dbReference>
<dbReference type="OMA" id="ANYSSCN"/>
<dbReference type="VEuPathDB" id="TrichDB:TVAGG3_0088570"/>
<evidence type="ECO:0000313" key="2">
    <source>
        <dbReference type="EMBL" id="EAY00057.1"/>
    </source>
</evidence>
<proteinExistence type="predicted"/>
<dbReference type="Proteomes" id="UP000001542">
    <property type="component" value="Unassembled WGS sequence"/>
</dbReference>
<sequence length="961" mass="111273">MDADNSELIRLRQENSDLIAKLASMKSQIDMTNVVTTQLETVCAKNISLEKEIRDIQGKYDDLARRLKISVDRNQELQSQVESIQLQGSSNSSKEVENLKNNIIVLQKTINELRNNNQTFSQKVDKSMQDLNESKEITNSILSAAENYFDTKFSNPEALKFRFSQKEEPKTTTIVETSNNSSEYELIALCQEIKKLKKINRRLLADKDGLVHDFQLQEQKNKDILDSTTRQFQNQISNLKLENDKQHILIKELTTKNGDLATAIANQKMQIITEQNGQTAQLKDEIHELEAKLTERDSNIKQLTDMNSNLKKEMSNLTNKYKSSQNASKLLKDELTEANRAKIEIKFNYDHALAKIEDLTQQLNSSESRYMSKESDFRGEEEKNKVLSSQLLQIKTENAKTIKILSDEQIKSNNQQNQIEKLTKDLESAKTFGNEQSALVNNLTKQSQQLSEQISKMEKEEKERRLRAATEERRQLQSQTEPININVFENKDLPQELQTLISDISKNQTLRVQAKMKNILTVVVQWYNKAITDKNNDIDKNQTKLKQISEKFEQVLDVLTRNLGIEMSLDDLIKSEQGLTTISNTLAEKGYQIQEDKKFDDQKEKIVLEILSILGARNEDDAITIIQQMIDEIQALHANIKDIRRQNKSIIKAAKQRDEECISKLSELENEATEISDKAMKLETENKSLQSKIKELQDQLAQEQEDHSREMKTMAESHALQIEECEKAVKKANERTREEIQKRADIEENLRQESNEKEKIQRSLQLMHSSKKKYADEVAKTQQQIKEIELSSQERIKAERQTITTRFEAVIAQLKDHNGEYQTSSEKMKQKINQQNDEISDLNEKIKLLSLDLQKVNMQLKSNEEQYKRELKLLENQLTTKMLFKEKELNNQLGVTKQQAESTKRALIGRIGIEFCSLFNTTEEINEENFEKFVVLLRQRFDSLISENAKLRSQLQMKPNV</sequence>
<dbReference type="EMBL" id="DS113615">
    <property type="protein sequence ID" value="EAY00057.1"/>
    <property type="molecule type" value="Genomic_DNA"/>
</dbReference>
<reference evidence="2" key="1">
    <citation type="submission" date="2006-10" db="EMBL/GenBank/DDBJ databases">
        <authorList>
            <person name="Amadeo P."/>
            <person name="Zhao Q."/>
            <person name="Wortman J."/>
            <person name="Fraser-Liggett C."/>
            <person name="Carlton J."/>
        </authorList>
    </citation>
    <scope>NUCLEOTIDE SEQUENCE</scope>
    <source>
        <strain evidence="2">G3</strain>
    </source>
</reference>
<evidence type="ECO:0000256" key="1">
    <source>
        <dbReference type="SAM" id="Coils"/>
    </source>
</evidence>
<dbReference type="VEuPathDB" id="TrichDB:TVAG_196170"/>
<dbReference type="AlphaFoldDB" id="A2F4U9"/>
<name>A2F4U9_TRIV3</name>
<protein>
    <submittedName>
        <fullName evidence="2">Uncharacterized protein</fullName>
    </submittedName>
</protein>
<dbReference type="GO" id="GO:0003682">
    <property type="term" value="F:chromatin binding"/>
    <property type="evidence" value="ECO:0000318"/>
    <property type="project" value="GO_Central"/>
</dbReference>
<feature type="coiled-coil region" evidence="1">
    <location>
        <begin position="8"/>
        <end position="130"/>
    </location>
</feature>